<keyword evidence="2" id="KW-1185">Reference proteome</keyword>
<proteinExistence type="predicted"/>
<accession>A0ACB9NSW6</accession>
<dbReference type="EMBL" id="CM042886">
    <property type="protein sequence ID" value="KAI4339360.1"/>
    <property type="molecule type" value="Genomic_DNA"/>
</dbReference>
<organism evidence="1 2">
    <name type="scientific">Melastoma candidum</name>
    <dbReference type="NCBI Taxonomy" id="119954"/>
    <lineage>
        <taxon>Eukaryota</taxon>
        <taxon>Viridiplantae</taxon>
        <taxon>Streptophyta</taxon>
        <taxon>Embryophyta</taxon>
        <taxon>Tracheophyta</taxon>
        <taxon>Spermatophyta</taxon>
        <taxon>Magnoliopsida</taxon>
        <taxon>eudicotyledons</taxon>
        <taxon>Gunneridae</taxon>
        <taxon>Pentapetalae</taxon>
        <taxon>rosids</taxon>
        <taxon>malvids</taxon>
        <taxon>Myrtales</taxon>
        <taxon>Melastomataceae</taxon>
        <taxon>Melastomatoideae</taxon>
        <taxon>Melastomateae</taxon>
        <taxon>Melastoma</taxon>
    </lineage>
</organism>
<evidence type="ECO:0000313" key="1">
    <source>
        <dbReference type="EMBL" id="KAI4339360.1"/>
    </source>
</evidence>
<evidence type="ECO:0000313" key="2">
    <source>
        <dbReference type="Proteomes" id="UP001057402"/>
    </source>
</evidence>
<sequence length="94" mass="10003">MAAFSSLLFRMAVAGFTKVSKEVGNTYIESPDISLEDTGGGMGNEEKMSLLQVLVHQWTSTTQARGESLAALILFTTGELGAQGNLLAKLSDLH</sequence>
<dbReference type="Proteomes" id="UP001057402">
    <property type="component" value="Chromosome 7"/>
</dbReference>
<protein>
    <submittedName>
        <fullName evidence="1">Uncharacterized protein</fullName>
    </submittedName>
</protein>
<gene>
    <name evidence="1" type="ORF">MLD38_024312</name>
</gene>
<reference evidence="2" key="1">
    <citation type="journal article" date="2023" name="Front. Plant Sci.">
        <title>Chromosomal-level genome assembly of Melastoma candidum provides insights into trichome evolution.</title>
        <authorList>
            <person name="Zhong Y."/>
            <person name="Wu W."/>
            <person name="Sun C."/>
            <person name="Zou P."/>
            <person name="Liu Y."/>
            <person name="Dai S."/>
            <person name="Zhou R."/>
        </authorList>
    </citation>
    <scope>NUCLEOTIDE SEQUENCE [LARGE SCALE GENOMIC DNA]</scope>
</reference>
<name>A0ACB9NSW6_9MYRT</name>
<comment type="caution">
    <text evidence="1">The sequence shown here is derived from an EMBL/GenBank/DDBJ whole genome shotgun (WGS) entry which is preliminary data.</text>
</comment>